<feature type="domain" description="SusD-like N-terminal" evidence="10">
    <location>
        <begin position="24"/>
        <end position="214"/>
    </location>
</feature>
<dbReference type="Pfam" id="PF14322">
    <property type="entry name" value="SusD-like_3"/>
    <property type="match status" value="1"/>
</dbReference>
<keyword evidence="6" id="KW-0175">Coiled coil</keyword>
<dbReference type="PROSITE" id="PS51257">
    <property type="entry name" value="PROKAR_LIPOPROTEIN"/>
    <property type="match status" value="1"/>
</dbReference>
<name>A0A918IYZ0_9FLAO</name>
<feature type="domain" description="RagB/SusD" evidence="9">
    <location>
        <begin position="259"/>
        <end position="534"/>
    </location>
</feature>
<dbReference type="InterPro" id="IPR033985">
    <property type="entry name" value="SusD-like_N"/>
</dbReference>
<evidence type="ECO:0000256" key="1">
    <source>
        <dbReference type="ARBA" id="ARBA00004442"/>
    </source>
</evidence>
<dbReference type="Pfam" id="PF07980">
    <property type="entry name" value="SusD_RagB"/>
    <property type="match status" value="1"/>
</dbReference>
<feature type="signal peptide" evidence="8">
    <location>
        <begin position="1"/>
        <end position="21"/>
    </location>
</feature>
<dbReference type="InterPro" id="IPR012944">
    <property type="entry name" value="SusD_RagB_dom"/>
</dbReference>
<organism evidence="11 12">
    <name type="scientific">Arenibacter certesii</name>
    <dbReference type="NCBI Taxonomy" id="228955"/>
    <lineage>
        <taxon>Bacteria</taxon>
        <taxon>Pseudomonadati</taxon>
        <taxon>Bacteroidota</taxon>
        <taxon>Flavobacteriia</taxon>
        <taxon>Flavobacteriales</taxon>
        <taxon>Flavobacteriaceae</taxon>
        <taxon>Arenibacter</taxon>
    </lineage>
</organism>
<comment type="subcellular location">
    <subcellularLocation>
        <location evidence="1">Cell outer membrane</location>
    </subcellularLocation>
</comment>
<evidence type="ECO:0000256" key="8">
    <source>
        <dbReference type="SAM" id="SignalP"/>
    </source>
</evidence>
<keyword evidence="4" id="KW-0472">Membrane</keyword>
<comment type="similarity">
    <text evidence="2">Belongs to the SusD family.</text>
</comment>
<dbReference type="InterPro" id="IPR011990">
    <property type="entry name" value="TPR-like_helical_dom_sf"/>
</dbReference>
<evidence type="ECO:0000256" key="5">
    <source>
        <dbReference type="ARBA" id="ARBA00023237"/>
    </source>
</evidence>
<feature type="coiled-coil region" evidence="6">
    <location>
        <begin position="388"/>
        <end position="415"/>
    </location>
</feature>
<evidence type="ECO:0000313" key="11">
    <source>
        <dbReference type="EMBL" id="GGW37231.1"/>
    </source>
</evidence>
<keyword evidence="5" id="KW-0998">Cell outer membrane</keyword>
<evidence type="ECO:0000256" key="3">
    <source>
        <dbReference type="ARBA" id="ARBA00022729"/>
    </source>
</evidence>
<evidence type="ECO:0000259" key="9">
    <source>
        <dbReference type="Pfam" id="PF07980"/>
    </source>
</evidence>
<keyword evidence="3 8" id="KW-0732">Signal</keyword>
<dbReference type="GO" id="GO:0009279">
    <property type="term" value="C:cell outer membrane"/>
    <property type="evidence" value="ECO:0007669"/>
    <property type="project" value="UniProtKB-SubCell"/>
</dbReference>
<dbReference type="EMBL" id="BMWP01000014">
    <property type="protein sequence ID" value="GGW37231.1"/>
    <property type="molecule type" value="Genomic_DNA"/>
</dbReference>
<dbReference type="Gene3D" id="1.25.40.390">
    <property type="match status" value="1"/>
</dbReference>
<comment type="caution">
    <text evidence="11">The sequence shown here is derived from an EMBL/GenBank/DDBJ whole genome shotgun (WGS) entry which is preliminary data.</text>
</comment>
<evidence type="ECO:0000256" key="6">
    <source>
        <dbReference type="SAM" id="Coils"/>
    </source>
</evidence>
<evidence type="ECO:0000259" key="10">
    <source>
        <dbReference type="Pfam" id="PF14322"/>
    </source>
</evidence>
<protein>
    <submittedName>
        <fullName evidence="11">Membrane protein</fullName>
    </submittedName>
</protein>
<gene>
    <name evidence="11" type="ORF">GCM10007383_22610</name>
</gene>
<evidence type="ECO:0000256" key="2">
    <source>
        <dbReference type="ARBA" id="ARBA00006275"/>
    </source>
</evidence>
<dbReference type="SUPFAM" id="SSF48452">
    <property type="entry name" value="TPR-like"/>
    <property type="match status" value="1"/>
</dbReference>
<sequence length="534" mass="60496">MLKMRKLIYLLAITVVFSACDDSFLETAPNDALSPSTFWKTKNDLDLALTGCYNEFESSGNIFYRDAGSDNAYNNFPWEGWTNIGNGILSAADPGSSYYNFSTINRCNEFLANCDNATAVSEDDRTIYKAQARFLRAYKYYTLTVNYGDVPLILENFDHPEEAKVPRNSQAEVRTFIEDELKDIIDILPESYSEADQGKATKGAAQALLMRYYLYFGEYEDALTTANSISGYSLFPSFDGLFDPSNEQNNEVILSVQYTPDLYRTDYTPYLPNSIGGWSSVVPTQSLVDAYEMIDGKTIEEAELAGEYDPANPYVNRDPRLRASVVYPGQIFANKVYRSIEEDSNDYFNKADNASKTGYNFKKYTTFKDLNPDAPHWNMGNDVFIFRYAEVLLTIAEAKIELNEIDNELYDALDAVRERAGMPKVNRTKYATQSSLRELVRNERRVEFAMEGLRRDDIIRWDIAKEVLNGDLKGAMRGIVLETTQPNGDYNVSMTLPENLIENRSFEAPKNNLLPIPQSAIDKNPKLAPNNPGY</sequence>
<reference evidence="11" key="1">
    <citation type="journal article" date="2014" name="Int. J. Syst. Evol. Microbiol.">
        <title>Complete genome sequence of Corynebacterium casei LMG S-19264T (=DSM 44701T), isolated from a smear-ripened cheese.</title>
        <authorList>
            <consortium name="US DOE Joint Genome Institute (JGI-PGF)"/>
            <person name="Walter F."/>
            <person name="Albersmeier A."/>
            <person name="Kalinowski J."/>
            <person name="Ruckert C."/>
        </authorList>
    </citation>
    <scope>NUCLEOTIDE SEQUENCE</scope>
    <source>
        <strain evidence="11">KCTC 12113</strain>
    </source>
</reference>
<reference evidence="11" key="2">
    <citation type="submission" date="2020-09" db="EMBL/GenBank/DDBJ databases">
        <authorList>
            <person name="Sun Q."/>
            <person name="Kim S."/>
        </authorList>
    </citation>
    <scope>NUCLEOTIDE SEQUENCE</scope>
    <source>
        <strain evidence="11">KCTC 12113</strain>
    </source>
</reference>
<accession>A0A918IYZ0</accession>
<dbReference type="CDD" id="cd08977">
    <property type="entry name" value="SusD"/>
    <property type="match status" value="1"/>
</dbReference>
<evidence type="ECO:0000313" key="12">
    <source>
        <dbReference type="Proteomes" id="UP000634668"/>
    </source>
</evidence>
<evidence type="ECO:0000256" key="7">
    <source>
        <dbReference type="SAM" id="MobiDB-lite"/>
    </source>
</evidence>
<dbReference type="Proteomes" id="UP000634668">
    <property type="component" value="Unassembled WGS sequence"/>
</dbReference>
<evidence type="ECO:0000256" key="4">
    <source>
        <dbReference type="ARBA" id="ARBA00023136"/>
    </source>
</evidence>
<proteinExistence type="inferred from homology"/>
<dbReference type="AlphaFoldDB" id="A0A918IYZ0"/>
<keyword evidence="12" id="KW-1185">Reference proteome</keyword>
<feature type="chain" id="PRO_5037208392" evidence="8">
    <location>
        <begin position="22"/>
        <end position="534"/>
    </location>
</feature>
<feature type="region of interest" description="Disordered" evidence="7">
    <location>
        <begin position="514"/>
        <end position="534"/>
    </location>
</feature>